<dbReference type="EMBL" id="CAXHTB010000016">
    <property type="protein sequence ID" value="CAL0321953.1"/>
    <property type="molecule type" value="Genomic_DNA"/>
</dbReference>
<evidence type="ECO:0000313" key="2">
    <source>
        <dbReference type="Proteomes" id="UP001497480"/>
    </source>
</evidence>
<gene>
    <name evidence="1" type="ORF">LLUT_LOCUS23013</name>
</gene>
<accession>A0AAV1XKS1</accession>
<evidence type="ECO:0000313" key="1">
    <source>
        <dbReference type="EMBL" id="CAL0321953.1"/>
    </source>
</evidence>
<dbReference type="Proteomes" id="UP001497480">
    <property type="component" value="Unassembled WGS sequence"/>
</dbReference>
<protein>
    <submittedName>
        <fullName evidence="1">Uncharacterized protein</fullName>
    </submittedName>
</protein>
<sequence>MDKACVIGDAVQYVHDLQAKANKLKDEVSRQETSLLMSENYQGSINKHIKVHTTHNSYPICEKIMQLPRVKVFERRRSPIPNDVTTSYWLETLFGTDGFHPFSK</sequence>
<reference evidence="1 2" key="1">
    <citation type="submission" date="2024-03" db="EMBL/GenBank/DDBJ databases">
        <authorList>
            <person name="Martinez-Hernandez J."/>
        </authorList>
    </citation>
    <scope>NUCLEOTIDE SEQUENCE [LARGE SCALE GENOMIC DNA]</scope>
</reference>
<keyword evidence="2" id="KW-1185">Reference proteome</keyword>
<dbReference type="AlphaFoldDB" id="A0AAV1XKS1"/>
<organism evidence="1 2">
    <name type="scientific">Lupinus luteus</name>
    <name type="common">European yellow lupine</name>
    <dbReference type="NCBI Taxonomy" id="3873"/>
    <lineage>
        <taxon>Eukaryota</taxon>
        <taxon>Viridiplantae</taxon>
        <taxon>Streptophyta</taxon>
        <taxon>Embryophyta</taxon>
        <taxon>Tracheophyta</taxon>
        <taxon>Spermatophyta</taxon>
        <taxon>Magnoliopsida</taxon>
        <taxon>eudicotyledons</taxon>
        <taxon>Gunneridae</taxon>
        <taxon>Pentapetalae</taxon>
        <taxon>rosids</taxon>
        <taxon>fabids</taxon>
        <taxon>Fabales</taxon>
        <taxon>Fabaceae</taxon>
        <taxon>Papilionoideae</taxon>
        <taxon>50 kb inversion clade</taxon>
        <taxon>genistoids sensu lato</taxon>
        <taxon>core genistoids</taxon>
        <taxon>Genisteae</taxon>
        <taxon>Lupinus</taxon>
    </lineage>
</organism>
<name>A0AAV1XKS1_LUPLU</name>
<comment type="caution">
    <text evidence="1">The sequence shown here is derived from an EMBL/GenBank/DDBJ whole genome shotgun (WGS) entry which is preliminary data.</text>
</comment>
<proteinExistence type="predicted"/>